<accession>A0A3M7RP35</accession>
<reference evidence="1 2" key="1">
    <citation type="journal article" date="2018" name="Sci. Rep.">
        <title>Genomic signatures of local adaptation to the degree of environmental predictability in rotifers.</title>
        <authorList>
            <person name="Franch-Gras L."/>
            <person name="Hahn C."/>
            <person name="Garcia-Roger E.M."/>
            <person name="Carmona M.J."/>
            <person name="Serra M."/>
            <person name="Gomez A."/>
        </authorList>
    </citation>
    <scope>NUCLEOTIDE SEQUENCE [LARGE SCALE GENOMIC DNA]</scope>
    <source>
        <strain evidence="1">HYR1</strain>
    </source>
</reference>
<dbReference type="EMBL" id="REGN01002944">
    <property type="protein sequence ID" value="RNA25301.1"/>
    <property type="molecule type" value="Genomic_DNA"/>
</dbReference>
<evidence type="ECO:0000313" key="2">
    <source>
        <dbReference type="Proteomes" id="UP000276133"/>
    </source>
</evidence>
<comment type="caution">
    <text evidence="1">The sequence shown here is derived from an EMBL/GenBank/DDBJ whole genome shotgun (WGS) entry which is preliminary data.</text>
</comment>
<evidence type="ECO:0000313" key="1">
    <source>
        <dbReference type="EMBL" id="RNA25301.1"/>
    </source>
</evidence>
<protein>
    <submittedName>
        <fullName evidence="1">Uncharacterized protein</fullName>
    </submittedName>
</protein>
<proteinExistence type="predicted"/>
<organism evidence="1 2">
    <name type="scientific">Brachionus plicatilis</name>
    <name type="common">Marine rotifer</name>
    <name type="synonym">Brachionus muelleri</name>
    <dbReference type="NCBI Taxonomy" id="10195"/>
    <lineage>
        <taxon>Eukaryota</taxon>
        <taxon>Metazoa</taxon>
        <taxon>Spiralia</taxon>
        <taxon>Gnathifera</taxon>
        <taxon>Rotifera</taxon>
        <taxon>Eurotatoria</taxon>
        <taxon>Monogononta</taxon>
        <taxon>Pseudotrocha</taxon>
        <taxon>Ploima</taxon>
        <taxon>Brachionidae</taxon>
        <taxon>Brachionus</taxon>
    </lineage>
</organism>
<sequence>MIIRKKCNDHDHELESIEYFLPLKNAYKSFNTELVLNLNWFLLMENEVHSRPNLPGTCQTWPSHRIRSIGSNKAD</sequence>
<gene>
    <name evidence="1" type="ORF">BpHYR1_047320</name>
</gene>
<dbReference type="Proteomes" id="UP000276133">
    <property type="component" value="Unassembled WGS sequence"/>
</dbReference>
<keyword evidence="2" id="KW-1185">Reference proteome</keyword>
<dbReference type="AlphaFoldDB" id="A0A3M7RP35"/>
<name>A0A3M7RP35_BRAPC</name>